<protein>
    <submittedName>
        <fullName evidence="2">Uncharacterized protein</fullName>
    </submittedName>
</protein>
<organism evidence="2 3">
    <name type="scientific">Anas platyrhynchos</name>
    <name type="common">Mallard</name>
    <name type="synonym">Anas boschas</name>
    <dbReference type="NCBI Taxonomy" id="8839"/>
    <lineage>
        <taxon>Eukaryota</taxon>
        <taxon>Metazoa</taxon>
        <taxon>Chordata</taxon>
        <taxon>Craniata</taxon>
        <taxon>Vertebrata</taxon>
        <taxon>Euteleostomi</taxon>
        <taxon>Archelosauria</taxon>
        <taxon>Archosauria</taxon>
        <taxon>Dinosauria</taxon>
        <taxon>Saurischia</taxon>
        <taxon>Theropoda</taxon>
        <taxon>Coelurosauria</taxon>
        <taxon>Aves</taxon>
        <taxon>Neognathae</taxon>
        <taxon>Galloanserae</taxon>
        <taxon>Anseriformes</taxon>
        <taxon>Anatidae</taxon>
        <taxon>Anatinae</taxon>
        <taxon>Anas</taxon>
    </lineage>
</organism>
<feature type="compositionally biased region" description="Polar residues" evidence="1">
    <location>
        <begin position="1"/>
        <end position="14"/>
    </location>
</feature>
<reference evidence="3" key="1">
    <citation type="journal article" date="2013" name="Nat. Genet.">
        <title>The duck genome and transcriptome provide insight into an avian influenza virus reservoir species.</title>
        <authorList>
            <person name="Huang Y."/>
            <person name="Li Y."/>
            <person name="Burt D.W."/>
            <person name="Chen H."/>
            <person name="Zhang Y."/>
            <person name="Qian W."/>
            <person name="Kim H."/>
            <person name="Gan S."/>
            <person name="Zhao Y."/>
            <person name="Li J."/>
            <person name="Yi K."/>
            <person name="Feng H."/>
            <person name="Zhu P."/>
            <person name="Li B."/>
            <person name="Liu Q."/>
            <person name="Fairley S."/>
            <person name="Magor K.E."/>
            <person name="Du Z."/>
            <person name="Hu X."/>
            <person name="Goodman L."/>
            <person name="Tafer H."/>
            <person name="Vignal A."/>
            <person name="Lee T."/>
            <person name="Kim K.W."/>
            <person name="Sheng Z."/>
            <person name="An Y."/>
            <person name="Searle S."/>
            <person name="Herrero J."/>
            <person name="Groenen M.A."/>
            <person name="Crooijmans R.P."/>
            <person name="Faraut T."/>
            <person name="Cai Q."/>
            <person name="Webster R.G."/>
            <person name="Aldridge J.R."/>
            <person name="Warren W.C."/>
            <person name="Bartschat S."/>
            <person name="Kehr S."/>
            <person name="Marz M."/>
            <person name="Stadler P.F."/>
            <person name="Smith J."/>
            <person name="Kraus R.H."/>
            <person name="Zhao Y."/>
            <person name="Ren L."/>
            <person name="Fei J."/>
            <person name="Morisson M."/>
            <person name="Kaiser P."/>
            <person name="Griffin D.K."/>
            <person name="Rao M."/>
            <person name="Pitel F."/>
            <person name="Wang J."/>
            <person name="Li N."/>
        </authorList>
    </citation>
    <scope>NUCLEOTIDE SEQUENCE [LARGE SCALE GENOMIC DNA]</scope>
</reference>
<feature type="region of interest" description="Disordered" evidence="1">
    <location>
        <begin position="1"/>
        <end position="27"/>
    </location>
</feature>
<name>R0LR92_ANAPL</name>
<feature type="region of interest" description="Disordered" evidence="1">
    <location>
        <begin position="44"/>
        <end position="73"/>
    </location>
</feature>
<proteinExistence type="predicted"/>
<accession>R0LR92</accession>
<gene>
    <name evidence="2" type="ORF">Anapl_16646</name>
</gene>
<dbReference type="AlphaFoldDB" id="R0LR92"/>
<evidence type="ECO:0000313" key="2">
    <source>
        <dbReference type="EMBL" id="EOB02903.1"/>
    </source>
</evidence>
<sequence>MSAPRWTSCSSPRTSPADIWGTQEADGPGLLEAKQKLASWQLNKRRNDSHELSLKSSPLTAAGSDSGRKAGGRSAVLPAQLSAVTVPGAAQVRHLDECKVSLEHCELRSLTAARSRAPDSEPAIASRSEPPPALCSWAVPRDTSSSALSQISSLSLLPASGSLSELGIRHRPLLLNTEIRTGAGEELTRTELRLPRAHPFG</sequence>
<evidence type="ECO:0000313" key="3">
    <source>
        <dbReference type="Proteomes" id="UP000296049"/>
    </source>
</evidence>
<dbReference type="Proteomes" id="UP000296049">
    <property type="component" value="Unassembled WGS sequence"/>
</dbReference>
<keyword evidence="3" id="KW-1185">Reference proteome</keyword>
<evidence type="ECO:0000256" key="1">
    <source>
        <dbReference type="SAM" id="MobiDB-lite"/>
    </source>
</evidence>
<dbReference type="EMBL" id="KB742915">
    <property type="protein sequence ID" value="EOB02903.1"/>
    <property type="molecule type" value="Genomic_DNA"/>
</dbReference>